<comment type="caution">
    <text evidence="2">The sequence shown here is derived from an EMBL/GenBank/DDBJ whole genome shotgun (WGS) entry which is preliminary data.</text>
</comment>
<dbReference type="Proteomes" id="UP001215712">
    <property type="component" value="Unassembled WGS sequence"/>
</dbReference>
<dbReference type="EMBL" id="JAQJAN010000008">
    <property type="protein sequence ID" value="KAJ5724793.1"/>
    <property type="molecule type" value="Genomic_DNA"/>
</dbReference>
<accession>A0AAD6HLG4</accession>
<keyword evidence="1" id="KW-1133">Transmembrane helix</keyword>
<evidence type="ECO:0000313" key="3">
    <source>
        <dbReference type="Proteomes" id="UP001215712"/>
    </source>
</evidence>
<proteinExistence type="predicted"/>
<sequence length="94" mass="10891">MGAQSEETRLQPRVDVEYEQIFLVLAVYAIFVTLEALYVKLEAIDAAKDKFRIHREAGNLSIARSIAQQIVHYYNEIEETHQVIDNGLFCCKFR</sequence>
<keyword evidence="1" id="KW-0812">Transmembrane</keyword>
<keyword evidence="3" id="KW-1185">Reference proteome</keyword>
<dbReference type="AlphaFoldDB" id="A0AAD6HLG4"/>
<evidence type="ECO:0000256" key="1">
    <source>
        <dbReference type="SAM" id="Phobius"/>
    </source>
</evidence>
<gene>
    <name evidence="2" type="ORF">N7493_006521</name>
</gene>
<keyword evidence="1" id="KW-0472">Membrane</keyword>
<organism evidence="2 3">
    <name type="scientific">Penicillium malachiteum</name>
    <dbReference type="NCBI Taxonomy" id="1324776"/>
    <lineage>
        <taxon>Eukaryota</taxon>
        <taxon>Fungi</taxon>
        <taxon>Dikarya</taxon>
        <taxon>Ascomycota</taxon>
        <taxon>Pezizomycotina</taxon>
        <taxon>Eurotiomycetes</taxon>
        <taxon>Eurotiomycetidae</taxon>
        <taxon>Eurotiales</taxon>
        <taxon>Aspergillaceae</taxon>
        <taxon>Penicillium</taxon>
    </lineage>
</organism>
<reference evidence="2" key="2">
    <citation type="submission" date="2023-01" db="EMBL/GenBank/DDBJ databases">
        <authorList>
            <person name="Petersen C."/>
        </authorList>
    </citation>
    <scope>NUCLEOTIDE SEQUENCE</scope>
    <source>
        <strain evidence="2">IBT 17514</strain>
    </source>
</reference>
<protein>
    <submittedName>
        <fullName evidence="2">Uncharacterized protein</fullName>
    </submittedName>
</protein>
<evidence type="ECO:0000313" key="2">
    <source>
        <dbReference type="EMBL" id="KAJ5724793.1"/>
    </source>
</evidence>
<reference evidence="2" key="1">
    <citation type="journal article" date="2023" name="IMA Fungus">
        <title>Comparative genomic study of the Penicillium genus elucidates a diverse pangenome and 15 lateral gene transfer events.</title>
        <authorList>
            <person name="Petersen C."/>
            <person name="Sorensen T."/>
            <person name="Nielsen M.R."/>
            <person name="Sondergaard T.E."/>
            <person name="Sorensen J.L."/>
            <person name="Fitzpatrick D.A."/>
            <person name="Frisvad J.C."/>
            <person name="Nielsen K.L."/>
        </authorList>
    </citation>
    <scope>NUCLEOTIDE SEQUENCE</scope>
    <source>
        <strain evidence="2">IBT 17514</strain>
    </source>
</reference>
<name>A0AAD6HLG4_9EURO</name>
<feature type="transmembrane region" description="Helical" evidence="1">
    <location>
        <begin position="20"/>
        <end position="39"/>
    </location>
</feature>